<evidence type="ECO:0000256" key="10">
    <source>
        <dbReference type="ARBA" id="ARBA00023303"/>
    </source>
</evidence>
<evidence type="ECO:0000256" key="4">
    <source>
        <dbReference type="ARBA" id="ARBA00022475"/>
    </source>
</evidence>
<dbReference type="CDD" id="cd18987">
    <property type="entry name" value="LGIC_ECD_anion"/>
    <property type="match status" value="1"/>
</dbReference>
<evidence type="ECO:0000256" key="5">
    <source>
        <dbReference type="ARBA" id="ARBA00022692"/>
    </source>
</evidence>
<keyword evidence="3 11" id="KW-0813">Transport</keyword>
<evidence type="ECO:0000256" key="8">
    <source>
        <dbReference type="ARBA" id="ARBA00023065"/>
    </source>
</evidence>
<dbReference type="InterPro" id="IPR006028">
    <property type="entry name" value="GABAA/Glycine_rcpt"/>
</dbReference>
<accession>A0A8X6UX41</accession>
<dbReference type="CDD" id="cd19049">
    <property type="entry name" value="LGIC_TM_anion"/>
    <property type="match status" value="1"/>
</dbReference>
<comment type="subcellular location">
    <subcellularLocation>
        <location evidence="2">Cell membrane</location>
    </subcellularLocation>
    <subcellularLocation>
        <location evidence="1">Membrane</location>
        <topology evidence="1">Multi-pass membrane protein</topology>
    </subcellularLocation>
</comment>
<keyword evidence="4" id="KW-1003">Cell membrane</keyword>
<dbReference type="Gene3D" id="1.20.58.390">
    <property type="entry name" value="Neurotransmitter-gated ion-channel transmembrane domain"/>
    <property type="match status" value="1"/>
</dbReference>
<dbReference type="EMBL" id="BMAW01039976">
    <property type="protein sequence ID" value="GFU57895.1"/>
    <property type="molecule type" value="Genomic_DNA"/>
</dbReference>
<keyword evidence="15" id="KW-1185">Reference proteome</keyword>
<dbReference type="InterPro" id="IPR006029">
    <property type="entry name" value="Neurotrans-gated_channel_TM"/>
</dbReference>
<gene>
    <name evidence="14" type="primary">GluClalpha</name>
    <name evidence="14" type="ORF">NPIL_627081</name>
</gene>
<dbReference type="GO" id="GO:0004888">
    <property type="term" value="F:transmembrane signaling receptor activity"/>
    <property type="evidence" value="ECO:0007669"/>
    <property type="project" value="InterPro"/>
</dbReference>
<feature type="transmembrane region" description="Helical" evidence="11">
    <location>
        <begin position="302"/>
        <end position="324"/>
    </location>
</feature>
<protein>
    <submittedName>
        <fullName evidence="14">Glutamate-gated chloride channel</fullName>
    </submittedName>
</protein>
<dbReference type="GO" id="GO:0005254">
    <property type="term" value="F:chloride channel activity"/>
    <property type="evidence" value="ECO:0007669"/>
    <property type="project" value="UniProtKB-ARBA"/>
</dbReference>
<organism evidence="14 15">
    <name type="scientific">Nephila pilipes</name>
    <name type="common">Giant wood spider</name>
    <name type="synonym">Nephila maculata</name>
    <dbReference type="NCBI Taxonomy" id="299642"/>
    <lineage>
        <taxon>Eukaryota</taxon>
        <taxon>Metazoa</taxon>
        <taxon>Ecdysozoa</taxon>
        <taxon>Arthropoda</taxon>
        <taxon>Chelicerata</taxon>
        <taxon>Arachnida</taxon>
        <taxon>Araneae</taxon>
        <taxon>Araneomorphae</taxon>
        <taxon>Entelegynae</taxon>
        <taxon>Araneoidea</taxon>
        <taxon>Nephilidae</taxon>
        <taxon>Nephila</taxon>
    </lineage>
</organism>
<dbReference type="Proteomes" id="UP000887013">
    <property type="component" value="Unassembled WGS sequence"/>
</dbReference>
<dbReference type="PRINTS" id="PR00252">
    <property type="entry name" value="NRIONCHANNEL"/>
</dbReference>
<dbReference type="GO" id="GO:0005230">
    <property type="term" value="F:extracellular ligand-gated monoatomic ion channel activity"/>
    <property type="evidence" value="ECO:0007669"/>
    <property type="project" value="InterPro"/>
</dbReference>
<evidence type="ECO:0000259" key="13">
    <source>
        <dbReference type="Pfam" id="PF02932"/>
    </source>
</evidence>
<evidence type="ECO:0000256" key="11">
    <source>
        <dbReference type="RuleBase" id="RU000687"/>
    </source>
</evidence>
<dbReference type="OrthoDB" id="6411688at2759"/>
<comment type="caution">
    <text evidence="11">Lacks conserved residue(s) required for the propagation of feature annotation.</text>
</comment>
<feature type="transmembrane region" description="Helical" evidence="11">
    <location>
        <begin position="240"/>
        <end position="263"/>
    </location>
</feature>
<dbReference type="Gene3D" id="2.70.170.10">
    <property type="entry name" value="Neurotransmitter-gated ion-channel ligand-binding domain"/>
    <property type="match status" value="1"/>
</dbReference>
<keyword evidence="8 11" id="KW-0406">Ion transport</keyword>
<evidence type="ECO:0000256" key="6">
    <source>
        <dbReference type="ARBA" id="ARBA00022729"/>
    </source>
</evidence>
<keyword evidence="6" id="KW-0732">Signal</keyword>
<evidence type="ECO:0000313" key="15">
    <source>
        <dbReference type="Proteomes" id="UP000887013"/>
    </source>
</evidence>
<feature type="domain" description="Neurotransmitter-gated ion-channel transmembrane" evidence="13">
    <location>
        <begin position="246"/>
        <end position="335"/>
    </location>
</feature>
<keyword evidence="7 11" id="KW-1133">Transmembrane helix</keyword>
<dbReference type="GO" id="GO:0005886">
    <property type="term" value="C:plasma membrane"/>
    <property type="evidence" value="ECO:0007669"/>
    <property type="project" value="UniProtKB-SubCell"/>
</dbReference>
<dbReference type="PANTHER" id="PTHR18945">
    <property type="entry name" value="NEUROTRANSMITTER GATED ION CHANNEL"/>
    <property type="match status" value="1"/>
</dbReference>
<keyword evidence="9 11" id="KW-0472">Membrane</keyword>
<keyword evidence="10 11" id="KW-0407">Ion channel</keyword>
<dbReference type="Pfam" id="PF02932">
    <property type="entry name" value="Neur_chan_memb"/>
    <property type="match status" value="1"/>
</dbReference>
<evidence type="ECO:0000256" key="9">
    <source>
        <dbReference type="ARBA" id="ARBA00023136"/>
    </source>
</evidence>
<sequence>MGDELENSIFEDNEIDLDVSTNFEETVDNSFSWKELRIEDIVPAEYDGLRTPKIRNGPAEVSMTIVIMNVRNVDVSEMSIRFDLMMTKRWIDERLLFPVLADEDKVVLDLDWRKRIWMPDIFFENSIEGHVQDMIIPNMYIWLFKNKTIQFTARISIEFSCHMDLRLFPHDTQECDMIVMSLAHTADEMQLVWDKDKNITQGEHIVLPQFEIIKVSSGDCKKDVRFSCLKGSVMMTRRSGYYITNVYIPTSLIVFMSMLSFWIPPDAVPARVTLGVTSLLTIVTKQYQASLPNVSYIVALNIWLSACIGFVFVSLLEYATVIALHTRLKKSSKIDVSTINEQVKVIHKVYPRESRSIRNGWTNRKPKKEKFWTKHLAKFTPENIDYASRILFPCVFVSQCSIYWAIYYHN</sequence>
<evidence type="ECO:0000256" key="7">
    <source>
        <dbReference type="ARBA" id="ARBA00022989"/>
    </source>
</evidence>
<dbReference type="InterPro" id="IPR038050">
    <property type="entry name" value="Neuro_actylchol_rec"/>
</dbReference>
<dbReference type="PRINTS" id="PR00253">
    <property type="entry name" value="GABAARECEPTR"/>
</dbReference>
<evidence type="ECO:0000256" key="3">
    <source>
        <dbReference type="ARBA" id="ARBA00022448"/>
    </source>
</evidence>
<dbReference type="SUPFAM" id="SSF63712">
    <property type="entry name" value="Nicotinic receptor ligand binding domain-like"/>
    <property type="match status" value="1"/>
</dbReference>
<comment type="similarity">
    <text evidence="11">Belongs to the ligand-gated ion channel (TC 1.A.9) family.</text>
</comment>
<feature type="domain" description="Neurotransmitter-gated ion-channel ligand-binding" evidence="12">
    <location>
        <begin position="44"/>
        <end position="214"/>
    </location>
</feature>
<comment type="caution">
    <text evidence="14">The sequence shown here is derived from an EMBL/GenBank/DDBJ whole genome shotgun (WGS) entry which is preliminary data.</text>
</comment>
<dbReference type="PROSITE" id="PS00236">
    <property type="entry name" value="NEUROTR_ION_CHANNEL"/>
    <property type="match status" value="1"/>
</dbReference>
<dbReference type="InterPro" id="IPR036719">
    <property type="entry name" value="Neuro-gated_channel_TM_sf"/>
</dbReference>
<feature type="transmembrane region" description="Helical" evidence="11">
    <location>
        <begin position="386"/>
        <end position="406"/>
    </location>
</feature>
<proteinExistence type="inferred from homology"/>
<dbReference type="GO" id="GO:0099095">
    <property type="term" value="F:ligand-gated monoatomic anion channel activity"/>
    <property type="evidence" value="ECO:0007669"/>
    <property type="project" value="UniProtKB-ARBA"/>
</dbReference>
<dbReference type="InterPro" id="IPR006201">
    <property type="entry name" value="Neur_channel"/>
</dbReference>
<dbReference type="AlphaFoldDB" id="A0A8X6UX41"/>
<dbReference type="InterPro" id="IPR006202">
    <property type="entry name" value="Neur_chan_lig-bd"/>
</dbReference>
<reference evidence="14" key="1">
    <citation type="submission" date="2020-08" db="EMBL/GenBank/DDBJ databases">
        <title>Multicomponent nature underlies the extraordinary mechanical properties of spider dragline silk.</title>
        <authorList>
            <person name="Kono N."/>
            <person name="Nakamura H."/>
            <person name="Mori M."/>
            <person name="Yoshida Y."/>
            <person name="Ohtoshi R."/>
            <person name="Malay A.D."/>
            <person name="Moran D.A.P."/>
            <person name="Tomita M."/>
            <person name="Numata K."/>
            <person name="Arakawa K."/>
        </authorList>
    </citation>
    <scope>NUCLEOTIDE SEQUENCE</scope>
</reference>
<dbReference type="SUPFAM" id="SSF90112">
    <property type="entry name" value="Neurotransmitter-gated ion-channel transmembrane pore"/>
    <property type="match status" value="1"/>
</dbReference>
<evidence type="ECO:0000256" key="1">
    <source>
        <dbReference type="ARBA" id="ARBA00004141"/>
    </source>
</evidence>
<name>A0A8X6UX41_NEPPI</name>
<dbReference type="InterPro" id="IPR018000">
    <property type="entry name" value="Neurotransmitter_ion_chnl_CS"/>
</dbReference>
<evidence type="ECO:0000259" key="12">
    <source>
        <dbReference type="Pfam" id="PF02931"/>
    </source>
</evidence>
<keyword evidence="5 11" id="KW-0812">Transmembrane</keyword>
<dbReference type="InterPro" id="IPR036734">
    <property type="entry name" value="Neur_chan_lig-bd_sf"/>
</dbReference>
<evidence type="ECO:0000313" key="14">
    <source>
        <dbReference type="EMBL" id="GFU57895.1"/>
    </source>
</evidence>
<dbReference type="Pfam" id="PF02931">
    <property type="entry name" value="Neur_chan_LBD"/>
    <property type="match status" value="1"/>
</dbReference>
<evidence type="ECO:0000256" key="2">
    <source>
        <dbReference type="ARBA" id="ARBA00004236"/>
    </source>
</evidence>